<proteinExistence type="predicted"/>
<evidence type="ECO:0000313" key="3">
    <source>
        <dbReference type="Proteomes" id="UP000235703"/>
    </source>
</evidence>
<name>A0A2N6PG50_9MICO</name>
<feature type="transmembrane region" description="Helical" evidence="1">
    <location>
        <begin position="217"/>
        <end position="241"/>
    </location>
</feature>
<dbReference type="Proteomes" id="UP000235703">
    <property type="component" value="Unassembled WGS sequence"/>
</dbReference>
<keyword evidence="1" id="KW-1133">Transmembrane helix</keyword>
<dbReference type="EMBL" id="PNFZ01000005">
    <property type="protein sequence ID" value="PMB97661.1"/>
    <property type="molecule type" value="Genomic_DNA"/>
</dbReference>
<feature type="transmembrane region" description="Helical" evidence="1">
    <location>
        <begin position="272"/>
        <end position="292"/>
    </location>
</feature>
<keyword evidence="1" id="KW-0472">Membrane</keyword>
<sequence length="319" mass="35214">MTRSPWFQLIASYSAADLPLCRRFEMDAATLIEISGADRLGDLTPANAIEVPQLSEISASTLTAEAIAADDPLATTLAAALRQALQRRQLLWLASIDAGQVARLQEAFGANVLHVAGAGDNGCVPVALNPENWVRTWADGSPAQQAFVRAAGTGTDALTLTRRSLAALRRTAAPIIERSWPRRFFRSPKVIAYFVVLVYSALRALPVSFVSQFKGQLWVLWTIDLVTAIPYTWGVIAMVVGRQRITRLLGTIVAIITFTAPYVYFWLKGDQYPLYVILIVAGLIVFTCLLEASRWQRDRIVKWRLGGRAPTRKGLSERF</sequence>
<evidence type="ECO:0000313" key="2">
    <source>
        <dbReference type="EMBL" id="PMB97661.1"/>
    </source>
</evidence>
<dbReference type="RefSeq" id="WP_102162418.1">
    <property type="nucleotide sequence ID" value="NZ_PNFZ01000005.1"/>
</dbReference>
<feature type="transmembrane region" description="Helical" evidence="1">
    <location>
        <begin position="190"/>
        <end position="211"/>
    </location>
</feature>
<keyword evidence="1" id="KW-0812">Transmembrane</keyword>
<gene>
    <name evidence="2" type="ORF">CJ198_09645</name>
</gene>
<feature type="transmembrane region" description="Helical" evidence="1">
    <location>
        <begin position="248"/>
        <end position="266"/>
    </location>
</feature>
<evidence type="ECO:0000256" key="1">
    <source>
        <dbReference type="SAM" id="Phobius"/>
    </source>
</evidence>
<protein>
    <submittedName>
        <fullName evidence="2">Uncharacterized protein</fullName>
    </submittedName>
</protein>
<accession>A0A2N6PG50</accession>
<keyword evidence="3" id="KW-1185">Reference proteome</keyword>
<dbReference type="AlphaFoldDB" id="A0A2N6PG50"/>
<dbReference type="OrthoDB" id="3726490at2"/>
<organism evidence="2 3">
    <name type="scientific">Brevibacterium luteolum</name>
    <dbReference type="NCBI Taxonomy" id="199591"/>
    <lineage>
        <taxon>Bacteria</taxon>
        <taxon>Bacillati</taxon>
        <taxon>Actinomycetota</taxon>
        <taxon>Actinomycetes</taxon>
        <taxon>Micrococcales</taxon>
        <taxon>Brevibacteriaceae</taxon>
        <taxon>Brevibacterium</taxon>
    </lineage>
</organism>
<comment type="caution">
    <text evidence="2">The sequence shown here is derived from an EMBL/GenBank/DDBJ whole genome shotgun (WGS) entry which is preliminary data.</text>
</comment>
<reference evidence="2 3" key="1">
    <citation type="submission" date="2017-09" db="EMBL/GenBank/DDBJ databases">
        <title>Bacterial strain isolated from the female urinary microbiota.</title>
        <authorList>
            <person name="Thomas-White K."/>
            <person name="Kumar N."/>
            <person name="Forster S."/>
            <person name="Putonti C."/>
            <person name="Lawley T."/>
            <person name="Wolfe A.J."/>
        </authorList>
    </citation>
    <scope>NUCLEOTIDE SEQUENCE [LARGE SCALE GENOMIC DNA]</scope>
    <source>
        <strain evidence="2 3">UMB0680</strain>
    </source>
</reference>